<feature type="domain" description="MaoC-like" evidence="1">
    <location>
        <begin position="15"/>
        <end position="117"/>
    </location>
</feature>
<dbReference type="SUPFAM" id="SSF54637">
    <property type="entry name" value="Thioesterase/thiol ester dehydrase-isomerase"/>
    <property type="match status" value="1"/>
</dbReference>
<proteinExistence type="predicted"/>
<gene>
    <name evidence="2" type="ORF">GN330_05470</name>
</gene>
<dbReference type="PANTHER" id="PTHR42993">
    <property type="entry name" value="MAOC-LIKE DEHYDRATASE DOMAIN-CONTAINING PROTEIN"/>
    <property type="match status" value="1"/>
</dbReference>
<protein>
    <submittedName>
        <fullName evidence="2">MaoC family dehydratase</fullName>
    </submittedName>
</protein>
<evidence type="ECO:0000259" key="1">
    <source>
        <dbReference type="Pfam" id="PF01575"/>
    </source>
</evidence>
<dbReference type="CDD" id="cd03450">
    <property type="entry name" value="NodN"/>
    <property type="match status" value="1"/>
</dbReference>
<accession>A0A844Q9E4</accession>
<dbReference type="Gene3D" id="3.10.129.10">
    <property type="entry name" value="Hotdog Thioesterase"/>
    <property type="match status" value="1"/>
</dbReference>
<dbReference type="EMBL" id="WPHG01000001">
    <property type="protein sequence ID" value="MVA96696.1"/>
    <property type="molecule type" value="Genomic_DNA"/>
</dbReference>
<dbReference type="PANTHER" id="PTHR42993:SF1">
    <property type="entry name" value="MAOC-LIKE DEHYDRATASE DOMAIN-CONTAINING PROTEIN"/>
    <property type="match status" value="1"/>
</dbReference>
<dbReference type="RefSeq" id="WP_156711609.1">
    <property type="nucleotide sequence ID" value="NZ_WPHG01000001.1"/>
</dbReference>
<dbReference type="Pfam" id="PF01575">
    <property type="entry name" value="MaoC_dehydratas"/>
    <property type="match status" value="1"/>
</dbReference>
<sequence length="159" mass="17443">MAGQKPSFDDLTRMAGTELGVSSWICVDQSMIDQFAETTRDRQWIHIDVERARRESPYKAPVAHGYLTLSLVAAMSYEIGAAPDGTVAAVNYGLDRVRFLAPVRAGANIRMRSKLISFESKGERRYLMKCHNVVEIEGEEQAALVADTLALLVAAPDGA</sequence>
<keyword evidence="3" id="KW-1185">Reference proteome</keyword>
<dbReference type="Proteomes" id="UP000463224">
    <property type="component" value="Unassembled WGS sequence"/>
</dbReference>
<name>A0A844Q9E4_9HYPH</name>
<evidence type="ECO:0000313" key="2">
    <source>
        <dbReference type="EMBL" id="MVA96696.1"/>
    </source>
</evidence>
<reference evidence="2 3" key="1">
    <citation type="submission" date="2019-12" db="EMBL/GenBank/DDBJ databases">
        <title>Nitratireductor arenosus sp. nov., Isolated from sea sand, Jeju island, South Korea.</title>
        <authorList>
            <person name="Kim W."/>
        </authorList>
    </citation>
    <scope>NUCLEOTIDE SEQUENCE [LARGE SCALE GENOMIC DNA]</scope>
    <source>
        <strain evidence="2 3">CAU 1489</strain>
    </source>
</reference>
<evidence type="ECO:0000313" key="3">
    <source>
        <dbReference type="Proteomes" id="UP000463224"/>
    </source>
</evidence>
<dbReference type="AlphaFoldDB" id="A0A844Q9E4"/>
<comment type="caution">
    <text evidence="2">The sequence shown here is derived from an EMBL/GenBank/DDBJ whole genome shotgun (WGS) entry which is preliminary data.</text>
</comment>
<dbReference type="InterPro" id="IPR039375">
    <property type="entry name" value="NodN-like"/>
</dbReference>
<dbReference type="InterPro" id="IPR002539">
    <property type="entry name" value="MaoC-like_dom"/>
</dbReference>
<organism evidence="2 3">
    <name type="scientific">Nitratireductor arenosus</name>
    <dbReference type="NCBI Taxonomy" id="2682096"/>
    <lineage>
        <taxon>Bacteria</taxon>
        <taxon>Pseudomonadati</taxon>
        <taxon>Pseudomonadota</taxon>
        <taxon>Alphaproteobacteria</taxon>
        <taxon>Hyphomicrobiales</taxon>
        <taxon>Phyllobacteriaceae</taxon>
        <taxon>Nitratireductor</taxon>
    </lineage>
</organism>
<dbReference type="InterPro" id="IPR029069">
    <property type="entry name" value="HotDog_dom_sf"/>
</dbReference>